<dbReference type="AlphaFoldDB" id="A0A6N7X996"/>
<dbReference type="EMBL" id="VUNA01000014">
    <property type="protein sequence ID" value="MST71113.1"/>
    <property type="molecule type" value="Genomic_DNA"/>
</dbReference>
<evidence type="ECO:0000259" key="1">
    <source>
        <dbReference type="Pfam" id="PF16982"/>
    </source>
</evidence>
<accession>A0A6N7X996</accession>
<dbReference type="Pfam" id="PF16982">
    <property type="entry name" value="Flp1_like"/>
    <property type="match status" value="1"/>
</dbReference>
<protein>
    <recommendedName>
        <fullName evidence="1">Putative Flagellin Flp1-like domain-containing protein</fullName>
    </recommendedName>
</protein>
<name>A0A6N7X996_9FIRM</name>
<dbReference type="Proteomes" id="UP000469424">
    <property type="component" value="Unassembled WGS sequence"/>
</dbReference>
<sequence>MMKLLKQKRGMEMVQVAILVAIAVALGIIFKSQITAFVNEVFSKLDAGQF</sequence>
<gene>
    <name evidence="2" type="ORF">FYJ65_07195</name>
</gene>
<organism evidence="2 3">
    <name type="scientific">Mogibacterium kristiansenii</name>
    <dbReference type="NCBI Taxonomy" id="2606708"/>
    <lineage>
        <taxon>Bacteria</taxon>
        <taxon>Bacillati</taxon>
        <taxon>Bacillota</taxon>
        <taxon>Clostridia</taxon>
        <taxon>Peptostreptococcales</taxon>
        <taxon>Anaerovoracaceae</taxon>
        <taxon>Mogibacterium</taxon>
    </lineage>
</organism>
<reference evidence="2 3" key="1">
    <citation type="submission" date="2019-08" db="EMBL/GenBank/DDBJ databases">
        <title>In-depth cultivation of the pig gut microbiome towards novel bacterial diversity and tailored functional studies.</title>
        <authorList>
            <person name="Wylensek D."/>
            <person name="Hitch T.C.A."/>
            <person name="Clavel T."/>
        </authorList>
    </citation>
    <scope>NUCLEOTIDE SEQUENCE [LARGE SCALE GENOMIC DNA]</scope>
    <source>
        <strain evidence="2 3">WCA-MUC-591-APC-4B</strain>
    </source>
</reference>
<proteinExistence type="predicted"/>
<comment type="caution">
    <text evidence="2">The sequence shown here is derived from an EMBL/GenBank/DDBJ whole genome shotgun (WGS) entry which is preliminary data.</text>
</comment>
<dbReference type="RefSeq" id="WP_154554675.1">
    <property type="nucleotide sequence ID" value="NZ_JAQXUZ010000001.1"/>
</dbReference>
<evidence type="ECO:0000313" key="3">
    <source>
        <dbReference type="Proteomes" id="UP000469424"/>
    </source>
</evidence>
<feature type="domain" description="Putative Flagellin Flp1-like" evidence="1">
    <location>
        <begin position="3"/>
        <end position="46"/>
    </location>
</feature>
<keyword evidence="3" id="KW-1185">Reference proteome</keyword>
<evidence type="ECO:0000313" key="2">
    <source>
        <dbReference type="EMBL" id="MST71113.1"/>
    </source>
</evidence>
<dbReference type="InterPro" id="IPR031564">
    <property type="entry name" value="Flp1-like"/>
</dbReference>